<dbReference type="PANTHER" id="PTHR30404:SF0">
    <property type="entry name" value="N-ACETYLMURAMOYL-L-ALANINE AMIDASE AMIC"/>
    <property type="match status" value="1"/>
</dbReference>
<dbReference type="STRING" id="1090615.SAMN04515671_1826"/>
<keyword evidence="4" id="KW-1185">Reference proteome</keyword>
<dbReference type="InterPro" id="IPR050695">
    <property type="entry name" value="N-acetylmuramoyl_amidase_3"/>
</dbReference>
<proteinExistence type="predicted"/>
<dbReference type="SUPFAM" id="SSF47090">
    <property type="entry name" value="PGBD-like"/>
    <property type="match status" value="2"/>
</dbReference>
<dbReference type="InterPro" id="IPR002508">
    <property type="entry name" value="MurNAc-LAA_cat"/>
</dbReference>
<dbReference type="PANTHER" id="PTHR30404">
    <property type="entry name" value="N-ACETYLMURAMOYL-L-ALANINE AMIDASE"/>
    <property type="match status" value="1"/>
</dbReference>
<dbReference type="Gene3D" id="1.10.101.10">
    <property type="entry name" value="PGBD-like superfamily/PGBD"/>
    <property type="match status" value="2"/>
</dbReference>
<dbReference type="AlphaFoldDB" id="A0A1H0LVN4"/>
<dbReference type="InterPro" id="IPR036365">
    <property type="entry name" value="PGBD-like_sf"/>
</dbReference>
<dbReference type="GO" id="GO:0030288">
    <property type="term" value="C:outer membrane-bounded periplasmic space"/>
    <property type="evidence" value="ECO:0007669"/>
    <property type="project" value="TreeGrafter"/>
</dbReference>
<dbReference type="SMART" id="SM00646">
    <property type="entry name" value="Ami_3"/>
    <property type="match status" value="1"/>
</dbReference>
<reference evidence="3 4" key="1">
    <citation type="submission" date="2016-10" db="EMBL/GenBank/DDBJ databases">
        <authorList>
            <person name="de Groot N.N."/>
        </authorList>
    </citation>
    <scope>NUCLEOTIDE SEQUENCE [LARGE SCALE GENOMIC DNA]</scope>
    <source>
        <strain evidence="4">P4-7,KCTC 19426,CECT 7604</strain>
    </source>
</reference>
<evidence type="ECO:0000313" key="4">
    <source>
        <dbReference type="Proteomes" id="UP000198741"/>
    </source>
</evidence>
<dbReference type="InterPro" id="IPR002477">
    <property type="entry name" value="Peptidoglycan-bd-like"/>
</dbReference>
<dbReference type="EMBL" id="LT629710">
    <property type="protein sequence ID" value="SDO72262.1"/>
    <property type="molecule type" value="Genomic_DNA"/>
</dbReference>
<evidence type="ECO:0000256" key="1">
    <source>
        <dbReference type="ARBA" id="ARBA00022801"/>
    </source>
</evidence>
<dbReference type="Pfam" id="PF01520">
    <property type="entry name" value="Amidase_3"/>
    <property type="match status" value="1"/>
</dbReference>
<organism evidence="3 4">
    <name type="scientific">Nakamurella panacisegetis</name>
    <dbReference type="NCBI Taxonomy" id="1090615"/>
    <lineage>
        <taxon>Bacteria</taxon>
        <taxon>Bacillati</taxon>
        <taxon>Actinomycetota</taxon>
        <taxon>Actinomycetes</taxon>
        <taxon>Nakamurellales</taxon>
        <taxon>Nakamurellaceae</taxon>
        <taxon>Nakamurella</taxon>
    </lineage>
</organism>
<dbReference type="OrthoDB" id="9810670at2"/>
<evidence type="ECO:0000313" key="3">
    <source>
        <dbReference type="EMBL" id="SDO72262.1"/>
    </source>
</evidence>
<keyword evidence="1" id="KW-0378">Hydrolase</keyword>
<dbReference type="GO" id="GO:0008745">
    <property type="term" value="F:N-acetylmuramoyl-L-alanine amidase activity"/>
    <property type="evidence" value="ECO:0007669"/>
    <property type="project" value="InterPro"/>
</dbReference>
<protein>
    <submittedName>
        <fullName evidence="3">N-acetylmuramoyl-L-alanine amidase</fullName>
    </submittedName>
</protein>
<dbReference type="Proteomes" id="UP000198741">
    <property type="component" value="Chromosome I"/>
</dbReference>
<name>A0A1H0LVN4_9ACTN</name>
<gene>
    <name evidence="3" type="ORF">SAMN04515671_1826</name>
</gene>
<dbReference type="Pfam" id="PF01471">
    <property type="entry name" value="PG_binding_1"/>
    <property type="match status" value="2"/>
</dbReference>
<evidence type="ECO:0000259" key="2">
    <source>
        <dbReference type="SMART" id="SM00646"/>
    </source>
</evidence>
<dbReference type="RefSeq" id="WP_090475681.1">
    <property type="nucleotide sequence ID" value="NZ_LT629710.1"/>
</dbReference>
<dbReference type="Gene3D" id="3.40.630.40">
    <property type="entry name" value="Zn-dependent exopeptidases"/>
    <property type="match status" value="1"/>
</dbReference>
<dbReference type="InterPro" id="IPR036366">
    <property type="entry name" value="PGBDSf"/>
</dbReference>
<dbReference type="SUPFAM" id="SSF53187">
    <property type="entry name" value="Zn-dependent exopeptidases"/>
    <property type="match status" value="1"/>
</dbReference>
<dbReference type="CDD" id="cd02696">
    <property type="entry name" value="MurNAc-LAA"/>
    <property type="match status" value="1"/>
</dbReference>
<feature type="domain" description="MurNAc-LAA" evidence="2">
    <location>
        <begin position="238"/>
        <end position="353"/>
    </location>
</feature>
<accession>A0A1H0LVN4</accession>
<dbReference type="GO" id="GO:0009253">
    <property type="term" value="P:peptidoglycan catabolic process"/>
    <property type="evidence" value="ECO:0007669"/>
    <property type="project" value="InterPro"/>
</dbReference>
<sequence>MLLRRGDRGQAVAAVQHALASLQKLAPADPAADPTQALFDGATDAAIRQFQQERGLIVDGIVGPVTVRSLTDARWTLGDRTLAYTLSAVMSGDDVTALQVRLAELGYNTGRPDGIFGPLTDACVRDFQKHRGLAEDGVFGADTYRELNRIGRMVTGGRPFYLREYQNLRQAGPRLHGKRIVIDPAHGGEDPGWTVEGVQASDLTWDIARRLESRMVATGMETFLTRGAHQNPTPEERAHLANEVNADLMLSLHIDGSTSSLATGIATFHFGTDSGATSTVGETLAELVQRELVARTQMTDCRVHHRTWDILRLTKMPAIQVELGYLSNEAERTRLVRDEFRNTLADGILVAVKRLYMDGRDDPHTGTFTFSELLAHEKAAYGV</sequence>